<dbReference type="InterPro" id="IPR035992">
    <property type="entry name" value="Ricin_B-like_lectins"/>
</dbReference>
<evidence type="ECO:0000313" key="3">
    <source>
        <dbReference type="Proteomes" id="UP001589890"/>
    </source>
</evidence>
<dbReference type="Proteomes" id="UP001589890">
    <property type="component" value="Unassembled WGS sequence"/>
</dbReference>
<comment type="caution">
    <text evidence="2">The sequence shown here is derived from an EMBL/GenBank/DDBJ whole genome shotgun (WGS) entry which is preliminary data.</text>
</comment>
<dbReference type="EMBL" id="JBHLTC010000019">
    <property type="protein sequence ID" value="MFC0625949.1"/>
    <property type="molecule type" value="Genomic_DNA"/>
</dbReference>
<dbReference type="SMART" id="SM00458">
    <property type="entry name" value="RICIN"/>
    <property type="match status" value="1"/>
</dbReference>
<protein>
    <submittedName>
        <fullName evidence="2">RICIN domain-containing protein</fullName>
    </submittedName>
</protein>
<dbReference type="SUPFAM" id="SSF50370">
    <property type="entry name" value="Ricin B-like lectins"/>
    <property type="match status" value="1"/>
</dbReference>
<keyword evidence="3" id="KW-1185">Reference proteome</keyword>
<evidence type="ECO:0000313" key="2">
    <source>
        <dbReference type="EMBL" id="MFC0625949.1"/>
    </source>
</evidence>
<dbReference type="PROSITE" id="PS50231">
    <property type="entry name" value="RICIN_B_LECTIN"/>
    <property type="match status" value="1"/>
</dbReference>
<evidence type="ECO:0000259" key="1">
    <source>
        <dbReference type="SMART" id="SM00458"/>
    </source>
</evidence>
<dbReference type="CDD" id="cd23415">
    <property type="entry name" value="beta-trefoil_Ricin_AH"/>
    <property type="match status" value="1"/>
</dbReference>
<sequence>MLFTGMIVTVGVTASAQAEPAAQTNATDTMIQSDSGSGFEAQADVVQMKNKATNRCLQGTSTAAVSTTTCNTSSNQRWTLIWDGESWRFKNNSNGRCLDANSTTAYTHVCNSGLYQIWYRKTDDGYRFRNAATGKCLDSNSQGTVYPNTCNSGNHQKWAWL</sequence>
<dbReference type="Pfam" id="PF00652">
    <property type="entry name" value="Ricin_B_lectin"/>
    <property type="match status" value="1"/>
</dbReference>
<reference evidence="2 3" key="1">
    <citation type="submission" date="2024-09" db="EMBL/GenBank/DDBJ databases">
        <authorList>
            <person name="Sun Q."/>
            <person name="Mori K."/>
        </authorList>
    </citation>
    <scope>NUCLEOTIDE SEQUENCE [LARGE SCALE GENOMIC DNA]</scope>
    <source>
        <strain evidence="2 3">CGMCC 1.15906</strain>
    </source>
</reference>
<dbReference type="Gene3D" id="2.80.10.50">
    <property type="match status" value="1"/>
</dbReference>
<dbReference type="RefSeq" id="WP_380048913.1">
    <property type="nucleotide sequence ID" value="NZ_JBHLTC010000019.1"/>
</dbReference>
<proteinExistence type="predicted"/>
<organism evidence="2 3">
    <name type="scientific">Kribbella deserti</name>
    <dbReference type="NCBI Taxonomy" id="1926257"/>
    <lineage>
        <taxon>Bacteria</taxon>
        <taxon>Bacillati</taxon>
        <taxon>Actinomycetota</taxon>
        <taxon>Actinomycetes</taxon>
        <taxon>Propionibacteriales</taxon>
        <taxon>Kribbellaceae</taxon>
        <taxon>Kribbella</taxon>
    </lineage>
</organism>
<name>A0ABV6QMT9_9ACTN</name>
<gene>
    <name evidence="2" type="ORF">ACFFGN_17860</name>
</gene>
<accession>A0ABV6QMT9</accession>
<dbReference type="InterPro" id="IPR000772">
    <property type="entry name" value="Ricin_B_lectin"/>
</dbReference>
<feature type="domain" description="Ricin B lectin" evidence="1">
    <location>
        <begin position="42"/>
        <end position="161"/>
    </location>
</feature>